<feature type="transmembrane region" description="Helical" evidence="1">
    <location>
        <begin position="88"/>
        <end position="111"/>
    </location>
</feature>
<feature type="transmembrane region" description="Helical" evidence="1">
    <location>
        <begin position="62"/>
        <end position="82"/>
    </location>
</feature>
<gene>
    <name evidence="2" type="ORF">HUG12_07000</name>
</gene>
<keyword evidence="3" id="KW-1185">Reference proteome</keyword>
<sequence length="123" mass="12453">MLALFLVAGGLSLARAESPTAGAAFTAGLYSLLAVVLFRFTAGNVWRYAVEYRDAGGAWSDLPFLAPFVVAAAVGAAVLLPGGSLGSAAWAAFWGFVVAAGLASAAVWLAVGYRESGRSDPLG</sequence>
<dbReference type="OrthoDB" id="307153at2157"/>
<dbReference type="Proteomes" id="UP000509626">
    <property type="component" value="Chromosome"/>
</dbReference>
<evidence type="ECO:0000256" key="1">
    <source>
        <dbReference type="SAM" id="Phobius"/>
    </source>
</evidence>
<protein>
    <submittedName>
        <fullName evidence="2">Uncharacterized protein</fullName>
    </submittedName>
</protein>
<accession>A0A7D5LDA7</accession>
<proteinExistence type="predicted"/>
<name>A0A7D5LDA7_9EURY</name>
<dbReference type="KEGG" id="halu:HUG12_07000"/>
<evidence type="ECO:0000313" key="3">
    <source>
        <dbReference type="Proteomes" id="UP000509626"/>
    </source>
</evidence>
<keyword evidence="1" id="KW-1133">Transmembrane helix</keyword>
<reference evidence="2 3" key="1">
    <citation type="submission" date="2020-06" db="EMBL/GenBank/DDBJ databases">
        <title>NJ-3-1, isolated from saline soil.</title>
        <authorList>
            <person name="Cui H.L."/>
            <person name="Shi X."/>
        </authorList>
    </citation>
    <scope>NUCLEOTIDE SEQUENCE [LARGE SCALE GENOMIC DNA]</scope>
    <source>
        <strain evidence="2 3">NJ-3-1</strain>
    </source>
</reference>
<dbReference type="EMBL" id="CP058579">
    <property type="protein sequence ID" value="QLG64012.1"/>
    <property type="molecule type" value="Genomic_DNA"/>
</dbReference>
<evidence type="ECO:0000313" key="2">
    <source>
        <dbReference type="EMBL" id="QLG64012.1"/>
    </source>
</evidence>
<keyword evidence="1" id="KW-0472">Membrane</keyword>
<dbReference type="AlphaFoldDB" id="A0A7D5LDA7"/>
<keyword evidence="1" id="KW-0812">Transmembrane</keyword>
<organism evidence="2 3">
    <name type="scientific">Halorarum salinum</name>
    <dbReference type="NCBI Taxonomy" id="2743089"/>
    <lineage>
        <taxon>Archaea</taxon>
        <taxon>Methanobacteriati</taxon>
        <taxon>Methanobacteriota</taxon>
        <taxon>Stenosarchaea group</taxon>
        <taxon>Halobacteria</taxon>
        <taxon>Halobacteriales</taxon>
        <taxon>Haloferacaceae</taxon>
        <taxon>Halorarum</taxon>
    </lineage>
</organism>